<gene>
    <name evidence="2" type="ORF">PISMIDRAFT_18875</name>
</gene>
<evidence type="ECO:0000313" key="3">
    <source>
        <dbReference type="Proteomes" id="UP000054018"/>
    </source>
</evidence>
<feature type="compositionally biased region" description="Low complexity" evidence="1">
    <location>
        <begin position="70"/>
        <end position="85"/>
    </location>
</feature>
<protein>
    <submittedName>
        <fullName evidence="2">Uncharacterized protein</fullName>
    </submittedName>
</protein>
<keyword evidence="3" id="KW-1185">Reference proteome</keyword>
<dbReference type="Proteomes" id="UP000054018">
    <property type="component" value="Unassembled WGS sequence"/>
</dbReference>
<evidence type="ECO:0000256" key="1">
    <source>
        <dbReference type="SAM" id="MobiDB-lite"/>
    </source>
</evidence>
<dbReference type="EMBL" id="KN834101">
    <property type="protein sequence ID" value="KIK12256.1"/>
    <property type="molecule type" value="Genomic_DNA"/>
</dbReference>
<feature type="region of interest" description="Disordered" evidence="1">
    <location>
        <begin position="160"/>
        <end position="180"/>
    </location>
</feature>
<accession>A0A0C9Y5I1</accession>
<dbReference type="STRING" id="765257.A0A0C9Y5I1"/>
<dbReference type="AlphaFoldDB" id="A0A0C9Y5I1"/>
<sequence length="180" mass="19734">MELEYQQVLRMVVVSQQEMCVIKTHVPLGEGVKAKPPHSNRTPGPSPPSSPRPAKAVSFASTVLPENERLLSPSPSDSSLSSLESLEPKAKIPKPPGEVGRLGRGGYNLEEHLKWPDNETRGLKRVIHAAVKKYLDTTKSRTFQDLEAVKKVTDHVGCLPMPNDASRNSKTMRTAGQFST</sequence>
<feature type="compositionally biased region" description="Polar residues" evidence="1">
    <location>
        <begin position="165"/>
        <end position="180"/>
    </location>
</feature>
<proteinExistence type="predicted"/>
<name>A0A0C9Y5I1_9AGAM</name>
<dbReference type="HOGENOM" id="CLU_065614_1_1_1"/>
<evidence type="ECO:0000313" key="2">
    <source>
        <dbReference type="EMBL" id="KIK12256.1"/>
    </source>
</evidence>
<feature type="region of interest" description="Disordered" evidence="1">
    <location>
        <begin position="30"/>
        <end position="105"/>
    </location>
</feature>
<reference evidence="2 3" key="1">
    <citation type="submission" date="2014-04" db="EMBL/GenBank/DDBJ databases">
        <authorList>
            <consortium name="DOE Joint Genome Institute"/>
            <person name="Kuo A."/>
            <person name="Kohler A."/>
            <person name="Costa M.D."/>
            <person name="Nagy L.G."/>
            <person name="Floudas D."/>
            <person name="Copeland A."/>
            <person name="Barry K.W."/>
            <person name="Cichocki N."/>
            <person name="Veneault-Fourrey C."/>
            <person name="LaButti K."/>
            <person name="Lindquist E.A."/>
            <person name="Lipzen A."/>
            <person name="Lundell T."/>
            <person name="Morin E."/>
            <person name="Murat C."/>
            <person name="Sun H."/>
            <person name="Tunlid A."/>
            <person name="Henrissat B."/>
            <person name="Grigoriev I.V."/>
            <person name="Hibbett D.S."/>
            <person name="Martin F."/>
            <person name="Nordberg H.P."/>
            <person name="Cantor M.N."/>
            <person name="Hua S.X."/>
        </authorList>
    </citation>
    <scope>NUCLEOTIDE SEQUENCE [LARGE SCALE GENOMIC DNA]</scope>
    <source>
        <strain evidence="2 3">441</strain>
    </source>
</reference>
<organism evidence="2 3">
    <name type="scientific">Pisolithus microcarpus 441</name>
    <dbReference type="NCBI Taxonomy" id="765257"/>
    <lineage>
        <taxon>Eukaryota</taxon>
        <taxon>Fungi</taxon>
        <taxon>Dikarya</taxon>
        <taxon>Basidiomycota</taxon>
        <taxon>Agaricomycotina</taxon>
        <taxon>Agaricomycetes</taxon>
        <taxon>Agaricomycetidae</taxon>
        <taxon>Boletales</taxon>
        <taxon>Sclerodermatineae</taxon>
        <taxon>Pisolithaceae</taxon>
        <taxon>Pisolithus</taxon>
    </lineage>
</organism>
<dbReference type="OrthoDB" id="2686745at2759"/>
<reference evidence="3" key="2">
    <citation type="submission" date="2015-01" db="EMBL/GenBank/DDBJ databases">
        <title>Evolutionary Origins and Diversification of the Mycorrhizal Mutualists.</title>
        <authorList>
            <consortium name="DOE Joint Genome Institute"/>
            <consortium name="Mycorrhizal Genomics Consortium"/>
            <person name="Kohler A."/>
            <person name="Kuo A."/>
            <person name="Nagy L.G."/>
            <person name="Floudas D."/>
            <person name="Copeland A."/>
            <person name="Barry K.W."/>
            <person name="Cichocki N."/>
            <person name="Veneault-Fourrey C."/>
            <person name="LaButti K."/>
            <person name="Lindquist E.A."/>
            <person name="Lipzen A."/>
            <person name="Lundell T."/>
            <person name="Morin E."/>
            <person name="Murat C."/>
            <person name="Riley R."/>
            <person name="Ohm R."/>
            <person name="Sun H."/>
            <person name="Tunlid A."/>
            <person name="Henrissat B."/>
            <person name="Grigoriev I.V."/>
            <person name="Hibbett D.S."/>
            <person name="Martin F."/>
        </authorList>
    </citation>
    <scope>NUCLEOTIDE SEQUENCE [LARGE SCALE GENOMIC DNA]</scope>
    <source>
        <strain evidence="3">441</strain>
    </source>
</reference>